<accession>A0A1J7BI63</accession>
<evidence type="ECO:0000313" key="3">
    <source>
        <dbReference type="Proteomes" id="UP000243342"/>
    </source>
</evidence>
<dbReference type="Proteomes" id="UP000243342">
    <property type="component" value="Unassembled WGS sequence"/>
</dbReference>
<keyword evidence="3" id="KW-1185">Reference proteome</keyword>
<gene>
    <name evidence="2" type="ORF">BIV57_06650</name>
</gene>
<comment type="caution">
    <text evidence="2">The sequence shown here is derived from an EMBL/GenBank/DDBJ whole genome shotgun (WGS) entry which is preliminary data.</text>
</comment>
<proteinExistence type="predicted"/>
<feature type="domain" description="DUF2087" evidence="1">
    <location>
        <begin position="104"/>
        <end position="175"/>
    </location>
</feature>
<protein>
    <recommendedName>
        <fullName evidence="1">DUF2087 domain-containing protein</fullName>
    </recommendedName>
</protein>
<evidence type="ECO:0000259" key="1">
    <source>
        <dbReference type="Pfam" id="PF09860"/>
    </source>
</evidence>
<dbReference type="InterPro" id="IPR018656">
    <property type="entry name" value="DUF2087"/>
</dbReference>
<sequence length="177" mass="18637">MPACERLVAVLADEERLALFARVVAAGPEGVAPGSLDARTQKALGRLIAAGAARRADDGSGRVTAGAAPFREAANEARAAAEAANAAVLEGAPIDVARCFSRGRLDTLPLAEPLRARVVAHVVERCLGDESGKQWTEAEVGERLAVVTDDVVTLRRELVDRGLLERSRDGSAYWRAG</sequence>
<organism evidence="2 3">
    <name type="scientific">Mangrovactinospora gilvigrisea</name>
    <dbReference type="NCBI Taxonomy" id="1428644"/>
    <lineage>
        <taxon>Bacteria</taxon>
        <taxon>Bacillati</taxon>
        <taxon>Actinomycetota</taxon>
        <taxon>Actinomycetes</taxon>
        <taxon>Kitasatosporales</taxon>
        <taxon>Streptomycetaceae</taxon>
        <taxon>Mangrovactinospora</taxon>
    </lineage>
</organism>
<reference evidence="2 3" key="1">
    <citation type="submission" date="2016-10" db="EMBL/GenBank/DDBJ databases">
        <title>Genome sequence of Streptomyces gilvigriseus MUSC 26.</title>
        <authorList>
            <person name="Lee L.-H."/>
            <person name="Ser H.-L."/>
        </authorList>
    </citation>
    <scope>NUCLEOTIDE SEQUENCE [LARGE SCALE GENOMIC DNA]</scope>
    <source>
        <strain evidence="2 3">MUSC 26</strain>
    </source>
</reference>
<dbReference type="Pfam" id="PF09860">
    <property type="entry name" value="DUF2087"/>
    <property type="match status" value="1"/>
</dbReference>
<dbReference type="AlphaFoldDB" id="A0A1J7BI63"/>
<name>A0A1J7BI63_9ACTN</name>
<dbReference type="EMBL" id="MLCF01000025">
    <property type="protein sequence ID" value="OIV38355.1"/>
    <property type="molecule type" value="Genomic_DNA"/>
</dbReference>
<evidence type="ECO:0000313" key="2">
    <source>
        <dbReference type="EMBL" id="OIV38355.1"/>
    </source>
</evidence>
<dbReference type="STRING" id="1428644.BIV57_06650"/>